<keyword evidence="1" id="KW-0472">Membrane</keyword>
<dbReference type="EMBL" id="LVLJ01003558">
    <property type="protein sequence ID" value="OAE20962.1"/>
    <property type="molecule type" value="Genomic_DNA"/>
</dbReference>
<gene>
    <name evidence="2" type="ORF">AXG93_927s1030</name>
</gene>
<feature type="transmembrane region" description="Helical" evidence="1">
    <location>
        <begin position="100"/>
        <end position="119"/>
    </location>
</feature>
<protein>
    <recommendedName>
        <fullName evidence="4">DUF819 protein</fullName>
    </recommendedName>
</protein>
<dbReference type="PANTHER" id="PTHR34289">
    <property type="entry name" value="PROTEIN, PUTATIVE (DUF819)-RELATED"/>
    <property type="match status" value="1"/>
</dbReference>
<feature type="transmembrane region" description="Helical" evidence="1">
    <location>
        <begin position="425"/>
        <end position="448"/>
    </location>
</feature>
<dbReference type="Proteomes" id="UP000077202">
    <property type="component" value="Unassembled WGS sequence"/>
</dbReference>
<evidence type="ECO:0000256" key="1">
    <source>
        <dbReference type="SAM" id="Phobius"/>
    </source>
</evidence>
<dbReference type="InterPro" id="IPR008537">
    <property type="entry name" value="DUF819"/>
</dbReference>
<sequence length="459" mass="46570">MAWISPSAYALASSQFHRPTPPSTFLPRLPLILRHARSAAVEEGKSSPRPRGCSASLCAPGGVAEHRLLFGRECGLKSRIGACGAIGQLLEERTTWGGRLSAPLLAMGTAMLLSATGVIPCACPAYDMVFSTILPLAAALTLLETDVWQAFGDAGATLKAFAFGALGTVLGTFISFKIIGRFLGADGWKIASCLCASYVGGSINYAATAQTLGLTSGSMLAAGMAADNLCMALYFGCIMSIPDDSVADVQKDGTDASSGLQKDGPASPTVESIAVSLAVAAAACSAGDALAGFLPSAFEGSGLALMAVVASICNALAGKFCGATRGGNIPLFAGAQNMGQSLMLLFFAVVGASTGVKQAMAGGWPLISFITVLVSVHLATILLLGKLAKIPMRSILVASNANIGGPGTAAAMANSRSWPGLVRPALLVGTLGYTIGTAIGVLLGVHALQPMLKTFPLII</sequence>
<comment type="caution">
    <text evidence="2">The sequence shown here is derived from an EMBL/GenBank/DDBJ whole genome shotgun (WGS) entry which is preliminary data.</text>
</comment>
<feature type="transmembrane region" description="Helical" evidence="1">
    <location>
        <begin position="303"/>
        <end position="321"/>
    </location>
</feature>
<feature type="transmembrane region" description="Helical" evidence="1">
    <location>
        <begin position="125"/>
        <end position="144"/>
    </location>
</feature>
<evidence type="ECO:0000313" key="3">
    <source>
        <dbReference type="Proteomes" id="UP000077202"/>
    </source>
</evidence>
<keyword evidence="1" id="KW-0812">Transmembrane</keyword>
<evidence type="ECO:0000313" key="2">
    <source>
        <dbReference type="EMBL" id="OAE20962.1"/>
    </source>
</evidence>
<organism evidence="2 3">
    <name type="scientific">Marchantia polymorpha subsp. ruderalis</name>
    <dbReference type="NCBI Taxonomy" id="1480154"/>
    <lineage>
        <taxon>Eukaryota</taxon>
        <taxon>Viridiplantae</taxon>
        <taxon>Streptophyta</taxon>
        <taxon>Embryophyta</taxon>
        <taxon>Marchantiophyta</taxon>
        <taxon>Marchantiopsida</taxon>
        <taxon>Marchantiidae</taxon>
        <taxon>Marchantiales</taxon>
        <taxon>Marchantiaceae</taxon>
        <taxon>Marchantia</taxon>
    </lineage>
</organism>
<feature type="transmembrane region" description="Helical" evidence="1">
    <location>
        <begin position="156"/>
        <end position="176"/>
    </location>
</feature>
<reference evidence="2" key="1">
    <citation type="submission" date="2016-03" db="EMBL/GenBank/DDBJ databases">
        <title>Mechanisms controlling the formation of the plant cell surface in tip-growing cells are functionally conserved among land plants.</title>
        <authorList>
            <person name="Honkanen S."/>
            <person name="Jones V.A."/>
            <person name="Morieri G."/>
            <person name="Champion C."/>
            <person name="Hetherington A.J."/>
            <person name="Kelly S."/>
            <person name="Saint-Marcoux D."/>
            <person name="Proust H."/>
            <person name="Prescott H."/>
            <person name="Dolan L."/>
        </authorList>
    </citation>
    <scope>NUCLEOTIDE SEQUENCE [LARGE SCALE GENOMIC DNA]</scope>
    <source>
        <tissue evidence="2">Whole gametophyte</tissue>
    </source>
</reference>
<proteinExistence type="predicted"/>
<feature type="transmembrane region" description="Helical" evidence="1">
    <location>
        <begin position="342"/>
        <end position="360"/>
    </location>
</feature>
<dbReference type="AlphaFoldDB" id="A0A176VKW4"/>
<accession>A0A176VKW4</accession>
<name>A0A176VKW4_MARPO</name>
<keyword evidence="3" id="KW-1185">Reference proteome</keyword>
<feature type="transmembrane region" description="Helical" evidence="1">
    <location>
        <begin position="366"/>
        <end position="385"/>
    </location>
</feature>
<dbReference type="Pfam" id="PF05684">
    <property type="entry name" value="DUF819"/>
    <property type="match status" value="1"/>
</dbReference>
<dbReference type="PANTHER" id="PTHR34289:SF8">
    <property type="entry name" value="DUF819 DOMAIN-CONTAINING PROTEIN"/>
    <property type="match status" value="1"/>
</dbReference>
<keyword evidence="1" id="KW-1133">Transmembrane helix</keyword>
<evidence type="ECO:0008006" key="4">
    <source>
        <dbReference type="Google" id="ProtNLM"/>
    </source>
</evidence>
<feature type="transmembrane region" description="Helical" evidence="1">
    <location>
        <begin position="188"/>
        <end position="207"/>
    </location>
</feature>